<dbReference type="RefSeq" id="WP_192759763.1">
    <property type="nucleotide sequence ID" value="NZ_JADBDZ010000001.1"/>
</dbReference>
<dbReference type="EC" id="6.3.2.17" evidence="5"/>
<dbReference type="EMBL" id="JADBDZ010000001">
    <property type="protein sequence ID" value="MBE1533167.1"/>
    <property type="molecule type" value="Genomic_DNA"/>
</dbReference>
<dbReference type="Gene3D" id="3.40.1190.10">
    <property type="entry name" value="Mur-like, catalytic domain"/>
    <property type="match status" value="1"/>
</dbReference>
<name>A0ABR9JRH1_9ACTN</name>
<dbReference type="GO" id="GO:0004326">
    <property type="term" value="F:tetrahydrofolylpolyglutamate synthase activity"/>
    <property type="evidence" value="ECO:0007669"/>
    <property type="project" value="UniProtKB-EC"/>
</dbReference>
<evidence type="ECO:0000313" key="5">
    <source>
        <dbReference type="EMBL" id="MBE1533167.1"/>
    </source>
</evidence>
<gene>
    <name evidence="5" type="ORF">H4W34_003000</name>
</gene>
<evidence type="ECO:0000256" key="2">
    <source>
        <dbReference type="ARBA" id="ARBA00022598"/>
    </source>
</evidence>
<dbReference type="PANTHER" id="PTHR11136">
    <property type="entry name" value="FOLYLPOLYGLUTAMATE SYNTHASE-RELATED"/>
    <property type="match status" value="1"/>
</dbReference>
<keyword evidence="6" id="KW-1185">Reference proteome</keyword>
<accession>A0ABR9JRH1</accession>
<evidence type="ECO:0000256" key="3">
    <source>
        <dbReference type="ARBA" id="ARBA00022741"/>
    </source>
</evidence>
<sequence length="410" mass="43137">MSDENADDATADEVFFREWENRRPGERRSLTRARALADALGLAPSRPVLTVVGSKGKGTAATFASAVLSAAGLRVCTVTSPALRGNRDRVRVDGRSISATGLAALADRLRRAVDALPPPTDGYLSPSGLFILAGVLHARDTADVIVLEAGMGGRSDEVSLFPPTVAAITPIFREHIGVLGDTVAEIAREKLGVVTSETRAVLSAPQTPTVEDAFAGPTPIDVVESSGVPAELLPPGLGRASAELGIAAARRLLELEDVPACPPERLHAVLSSISLPGRLSWHRVPGTSTQVLADSAIDRVGIAAALSTAMTRWGRVDHAVVCLPDHKDLEGAVTELGDVPVTYVRLPQTHLRFTHPLPSHWRTVDSANLTPESLAALGDHVVALGTVYFVAEVLDLVDADTSRLFTPPAP</sequence>
<evidence type="ECO:0000256" key="4">
    <source>
        <dbReference type="ARBA" id="ARBA00022840"/>
    </source>
</evidence>
<dbReference type="GO" id="GO:0008841">
    <property type="term" value="F:dihydrofolate synthase activity"/>
    <property type="evidence" value="ECO:0007669"/>
    <property type="project" value="UniProtKB-EC"/>
</dbReference>
<keyword evidence="4" id="KW-0067">ATP-binding</keyword>
<evidence type="ECO:0000313" key="6">
    <source>
        <dbReference type="Proteomes" id="UP000627838"/>
    </source>
</evidence>
<dbReference type="PANTHER" id="PTHR11136:SF0">
    <property type="entry name" value="DIHYDROFOLATE SYNTHETASE-RELATED"/>
    <property type="match status" value="1"/>
</dbReference>
<dbReference type="InterPro" id="IPR001645">
    <property type="entry name" value="Folylpolyglutamate_synth"/>
</dbReference>
<protein>
    <submittedName>
        <fullName evidence="5">Dihydrofolate synthase/folylpolyglutamate synthase</fullName>
        <ecNumber evidence="5">6.3.2.12</ecNumber>
        <ecNumber evidence="5">6.3.2.17</ecNumber>
    </submittedName>
</protein>
<dbReference type="InterPro" id="IPR036565">
    <property type="entry name" value="Mur-like_cat_sf"/>
</dbReference>
<reference evidence="5 6" key="1">
    <citation type="submission" date="2020-10" db="EMBL/GenBank/DDBJ databases">
        <title>Sequencing the genomes of 1000 actinobacteria strains.</title>
        <authorList>
            <person name="Klenk H.-P."/>
        </authorList>
    </citation>
    <scope>NUCLEOTIDE SEQUENCE [LARGE SCALE GENOMIC DNA]</scope>
    <source>
        <strain evidence="5 6">DSM 46744</strain>
    </source>
</reference>
<keyword evidence="2 5" id="KW-0436">Ligase</keyword>
<comment type="caution">
    <text evidence="5">The sequence shown here is derived from an EMBL/GenBank/DDBJ whole genome shotgun (WGS) entry which is preliminary data.</text>
</comment>
<comment type="similarity">
    <text evidence="1">Belongs to the folylpolyglutamate synthase family.</text>
</comment>
<dbReference type="Proteomes" id="UP000627838">
    <property type="component" value="Unassembled WGS sequence"/>
</dbReference>
<proteinExistence type="inferred from homology"/>
<keyword evidence="3" id="KW-0547">Nucleotide-binding</keyword>
<evidence type="ECO:0000256" key="1">
    <source>
        <dbReference type="ARBA" id="ARBA00008276"/>
    </source>
</evidence>
<organism evidence="5 6">
    <name type="scientific">Actinomadura algeriensis</name>
    <dbReference type="NCBI Taxonomy" id="1679523"/>
    <lineage>
        <taxon>Bacteria</taxon>
        <taxon>Bacillati</taxon>
        <taxon>Actinomycetota</taxon>
        <taxon>Actinomycetes</taxon>
        <taxon>Streptosporangiales</taxon>
        <taxon>Thermomonosporaceae</taxon>
        <taxon>Actinomadura</taxon>
    </lineage>
</organism>
<dbReference type="EC" id="6.3.2.12" evidence="5"/>
<dbReference type="SUPFAM" id="SSF53623">
    <property type="entry name" value="MurD-like peptide ligases, catalytic domain"/>
    <property type="match status" value="1"/>
</dbReference>